<dbReference type="InterPro" id="IPR010281">
    <property type="entry name" value="DUF885"/>
</dbReference>
<dbReference type="KEGG" id="nsr:NS506_01738"/>
<organism evidence="1 2">
    <name type="scientific">Nocardia seriolae</name>
    <dbReference type="NCBI Taxonomy" id="37332"/>
    <lineage>
        <taxon>Bacteria</taxon>
        <taxon>Bacillati</taxon>
        <taxon>Actinomycetota</taxon>
        <taxon>Actinomycetes</taxon>
        <taxon>Mycobacteriales</taxon>
        <taxon>Nocardiaceae</taxon>
        <taxon>Nocardia</taxon>
    </lineage>
</organism>
<name>A0ABC8AP04_9NOCA</name>
<sequence>MREERDLQGRKPARSEAEGRLNTAHGELIALADRYWDAMLESAPSAATLLGDRRFDDRIEDLSVPAEERLLATWRRLLTEVDALDADRLNDEDRTTRSLLRTELASGMAHLEWRPVELASDQMTGVHAEMLTMASQLNAPAPENALALLRRFRQFGTLMGQAAERFRAGLAAGRTPAHIAIERSIGQVDGYLDSDPAADPFATMAGPSGWDGETAWRAELAEIVREVIRPAFAAYREVLARELEPVARPDERPGLCWLGDDGADIYRRLLGRHTTLPDLGADEIHQLGLDELARLRGEYEQVGGRLFGLTEQTAVFARLREDPALRYGAGEEIMADARGYLAAAEAEMGNWFGRLPRQSCGIFPVPDFLAAAAPAAYYFTPAADGSRPGAYYVNLREPKSRNRYETAAVAYHEAIPGHHLQLTIANELDHLPAFQRMSFSNTAFVEGWALYTERLADEMGLYPDDLTRIGMLAADSWRSCRLVVDTGLHAKGWTRQQAIDFMAASVPVGLEEITVEIDRYIAMPGQAVAYKVGQLEIRRQRAEATSRLGSAFDIKAFHDRILGSGSVSLPVLRELAGSL</sequence>
<dbReference type="EMBL" id="CP017839">
    <property type="protein sequence ID" value="APA95806.1"/>
    <property type="molecule type" value="Genomic_DNA"/>
</dbReference>
<dbReference type="PANTHER" id="PTHR33361">
    <property type="entry name" value="GLR0591 PROTEIN"/>
    <property type="match status" value="1"/>
</dbReference>
<keyword evidence="1" id="KW-0378">Hydrolase</keyword>
<gene>
    <name evidence="1" type="ORF">NS506_01738</name>
</gene>
<evidence type="ECO:0000313" key="2">
    <source>
        <dbReference type="Proteomes" id="UP000180166"/>
    </source>
</evidence>
<accession>A0ABC8AP04</accession>
<dbReference type="Proteomes" id="UP000180166">
    <property type="component" value="Chromosome"/>
</dbReference>
<dbReference type="Pfam" id="PF05960">
    <property type="entry name" value="DUF885"/>
    <property type="match status" value="1"/>
</dbReference>
<protein>
    <submittedName>
        <fullName evidence="1">Prolyl oligopeptidase</fullName>
        <ecNumber evidence="1">3.4.21.26</ecNumber>
    </submittedName>
</protein>
<proteinExistence type="predicted"/>
<dbReference type="PANTHER" id="PTHR33361:SF2">
    <property type="entry name" value="DUF885 DOMAIN-CONTAINING PROTEIN"/>
    <property type="match status" value="1"/>
</dbReference>
<dbReference type="AlphaFoldDB" id="A0ABC8AP04"/>
<evidence type="ECO:0000313" key="1">
    <source>
        <dbReference type="EMBL" id="APA95806.1"/>
    </source>
</evidence>
<reference evidence="1 2" key="1">
    <citation type="submission" date="2016-10" db="EMBL/GenBank/DDBJ databases">
        <title>Genome sequence of Nocardia seriolae strain EM150506, isolated from Anguila japonica.</title>
        <authorList>
            <person name="Han H.-J."/>
        </authorList>
    </citation>
    <scope>NUCLEOTIDE SEQUENCE [LARGE SCALE GENOMIC DNA]</scope>
    <source>
        <strain evidence="1 2">EM150506</strain>
    </source>
</reference>
<dbReference type="EC" id="3.4.21.26" evidence="1"/>
<dbReference type="GO" id="GO:0004252">
    <property type="term" value="F:serine-type endopeptidase activity"/>
    <property type="evidence" value="ECO:0007669"/>
    <property type="project" value="UniProtKB-EC"/>
</dbReference>